<dbReference type="VEuPathDB" id="TriTrypDB:TCDM_02832"/>
<dbReference type="VEuPathDB" id="TriTrypDB:ECC02_002567"/>
<name>A0A2V2WR69_TRYCR</name>
<comment type="caution">
    <text evidence="1">The sequence shown here is derived from an EMBL/GenBank/DDBJ whole genome shotgun (WGS) entry which is preliminary data.</text>
</comment>
<dbReference type="VEuPathDB" id="TriTrypDB:TcCLB.511003.200"/>
<sequence>MMEREVGFMGLLPDPCFRGSLLPKLVDLALWDVQRENPRAPCKMVATLRSSLQKHAKEYYQAVVRQFDQLLQSLRDHGAAVLDGQKVFFACPHKDGSMVELFPNGISVRVTAENYKCFLNLVSGLRQKVPARLRDLPIDPTLHLSGDYYPVACFIVDHLLNSNSEWYIDNEEDWNALNVTYCVPFNGQLLDVYPGMRDEPVPYCDAKHFGIGTKKSLQHLMKVSQPPIQSFSPSMGEVYPQLSMISRGYFDFLQALGRTNRPFGIPLSVEEFNAIGLTYSVPVGNTFVPLIPGRENERVAFEDKELFVMLATEKLMETMMPSGHTPNIPLLPHSLMDKIPPLEKRFWDIIETIKKDPAKAVGFCFAIRVLGHDVFLKEGGDTIGVTEENVEEYLDLLYQKKEMIHAAFVQNEIQKMETQAMSFNNLSPSPEKVKESFKRYPPQNSPLWNTFTLDPEDANNEIFQIANTIPFSKDNMTQKEYGGPFFFAIPIVGKGLYKILPHGEGIPVTWSNHEEFLERVEYEKKRLDLRTSTACKQSLSAAEQENPVMGIPSYMRCQQRGAYHDPSLGSMRITTRATLDEIDMYKRNLLLLKRDKNRVSTQTFEDLGLRYTLTVAGEEVELVKDGRQQFVAVNELDSYIEMAICKLDELRLYILQQNEVYAHGSDLTGQQSQKRNNNFRQERTKGVTSTFSPQSCWVDVLSHANSTSLLHQ</sequence>
<dbReference type="VEuPathDB" id="TriTrypDB:TCSYLVIO_003777"/>
<evidence type="ECO:0000313" key="1">
    <source>
        <dbReference type="EMBL" id="PWV11051.1"/>
    </source>
</evidence>
<organism evidence="1 2">
    <name type="scientific">Trypanosoma cruzi</name>
    <dbReference type="NCBI Taxonomy" id="5693"/>
    <lineage>
        <taxon>Eukaryota</taxon>
        <taxon>Discoba</taxon>
        <taxon>Euglenozoa</taxon>
        <taxon>Kinetoplastea</taxon>
        <taxon>Metakinetoplastina</taxon>
        <taxon>Trypanosomatida</taxon>
        <taxon>Trypanosomatidae</taxon>
        <taxon>Trypanosoma</taxon>
        <taxon>Schizotrypanum</taxon>
    </lineage>
</organism>
<protein>
    <submittedName>
        <fullName evidence="1">Uncharacterized protein</fullName>
    </submittedName>
</protein>
<dbReference type="VEuPathDB" id="TriTrypDB:TcG_02706"/>
<gene>
    <name evidence="1" type="ORF">C3747_63g93</name>
</gene>
<evidence type="ECO:0000313" key="2">
    <source>
        <dbReference type="Proteomes" id="UP000246078"/>
    </source>
</evidence>
<reference evidence="1 2" key="1">
    <citation type="journal article" date="2018" name="Microb. Genom.">
        <title>Expanding an expanded genome: long-read sequencing of Trypanosoma cruzi.</title>
        <authorList>
            <person name="Berna L."/>
            <person name="Rodriguez M."/>
            <person name="Chiribao M.L."/>
            <person name="Parodi-Talice A."/>
            <person name="Pita S."/>
            <person name="Rijo G."/>
            <person name="Alvarez-Valin F."/>
            <person name="Robello C."/>
        </authorList>
    </citation>
    <scope>NUCLEOTIDE SEQUENCE [LARGE SCALE GENOMIC DNA]</scope>
    <source>
        <strain evidence="1 2">TCC</strain>
    </source>
</reference>
<dbReference type="VEuPathDB" id="TriTrypDB:TcBrA4_0124780"/>
<dbReference type="VEuPathDB" id="TriTrypDB:Tc_MARK_2535"/>
<dbReference type="AlphaFoldDB" id="A0A2V2WR69"/>
<dbReference type="VEuPathDB" id="TriTrypDB:C4B63_7g303"/>
<dbReference type="VEuPathDB" id="TriTrypDB:BCY84_20600"/>
<dbReference type="VEuPathDB" id="TriTrypDB:C3747_63g93"/>
<proteinExistence type="predicted"/>
<dbReference type="Proteomes" id="UP000246078">
    <property type="component" value="Unassembled WGS sequence"/>
</dbReference>
<accession>A0A2V2WR69</accession>
<dbReference type="VEuPathDB" id="TriTrypDB:TcCL_NonESM06815"/>
<dbReference type="EMBL" id="PRFC01000063">
    <property type="protein sequence ID" value="PWV11051.1"/>
    <property type="molecule type" value="Genomic_DNA"/>
</dbReference>